<reference evidence="1 2" key="1">
    <citation type="submission" date="2015-11" db="EMBL/GenBank/DDBJ databases">
        <title>Genomic analysis of 38 Legionella species identifies large and diverse effector repertoires.</title>
        <authorList>
            <person name="Burstein D."/>
            <person name="Amaro F."/>
            <person name="Zusman T."/>
            <person name="Lifshitz Z."/>
            <person name="Cohen O."/>
            <person name="Gilbert J.A."/>
            <person name="Pupko T."/>
            <person name="Shuman H.A."/>
            <person name="Segal G."/>
        </authorList>
    </citation>
    <scope>NUCLEOTIDE SEQUENCE [LARGE SCALE GENOMIC DNA]</scope>
    <source>
        <strain evidence="1 2">ATCC 51914</strain>
    </source>
</reference>
<comment type="caution">
    <text evidence="1">The sequence shown here is derived from an EMBL/GenBank/DDBJ whole genome shotgun (WGS) entry which is preliminary data.</text>
</comment>
<dbReference type="EMBL" id="LNZB01000060">
    <property type="protein sequence ID" value="KTD75183.1"/>
    <property type="molecule type" value="Genomic_DNA"/>
</dbReference>
<evidence type="ECO:0000313" key="2">
    <source>
        <dbReference type="Proteomes" id="UP000054729"/>
    </source>
</evidence>
<accession>A0A0W1A1F9</accession>
<sequence>MPKALLNRLIRIAAFQSPDFYKAQAMRLPVYDKPRIIGCARDYSHHIGLPKGCYDEIIPMFKDLGIKYTEQIELNEGQVIDIQFYGTLKPEQQLAVDSLIKNLSVYCQQLLHLERRWLQPG</sequence>
<dbReference type="STRING" id="66969.Lwal_3224"/>
<keyword evidence="2" id="KW-1185">Reference proteome</keyword>
<proteinExistence type="predicted"/>
<dbReference type="AlphaFoldDB" id="A0A0W1A1F9"/>
<dbReference type="RefSeq" id="WP_058481802.1">
    <property type="nucleotide sequence ID" value="NZ_CAAAIQ010000038.1"/>
</dbReference>
<name>A0A0W1A1F9_9GAMM</name>
<gene>
    <name evidence="1" type="ORF">Lwal_3224</name>
</gene>
<dbReference type="PATRIC" id="fig|66969.6.peg.3513"/>
<organism evidence="1 2">
    <name type="scientific">Legionella waltersii</name>
    <dbReference type="NCBI Taxonomy" id="66969"/>
    <lineage>
        <taxon>Bacteria</taxon>
        <taxon>Pseudomonadati</taxon>
        <taxon>Pseudomonadota</taxon>
        <taxon>Gammaproteobacteria</taxon>
        <taxon>Legionellales</taxon>
        <taxon>Legionellaceae</taxon>
        <taxon>Legionella</taxon>
    </lineage>
</organism>
<evidence type="ECO:0000313" key="1">
    <source>
        <dbReference type="EMBL" id="KTD75183.1"/>
    </source>
</evidence>
<protein>
    <submittedName>
        <fullName evidence="1">Uncharacterized protein</fullName>
    </submittedName>
</protein>
<dbReference type="Proteomes" id="UP000054729">
    <property type="component" value="Unassembled WGS sequence"/>
</dbReference>